<dbReference type="InterPro" id="IPR002403">
    <property type="entry name" value="Cyt_P450_E_grp-IV"/>
</dbReference>
<evidence type="ECO:0000256" key="6">
    <source>
        <dbReference type="ARBA" id="ARBA00023002"/>
    </source>
</evidence>
<evidence type="ECO:0000313" key="10">
    <source>
        <dbReference type="EMBL" id="OSD00375.1"/>
    </source>
</evidence>
<dbReference type="EMBL" id="KZ084119">
    <property type="protein sequence ID" value="OSD00375.1"/>
    <property type="molecule type" value="Genomic_DNA"/>
</dbReference>
<accession>A0A1Y2IGX2</accession>
<comment type="pathway">
    <text evidence="2">Secondary metabolite biosynthesis.</text>
</comment>
<dbReference type="STRING" id="1353009.A0A1Y2IGX2"/>
<dbReference type="Gene3D" id="1.10.630.10">
    <property type="entry name" value="Cytochrome P450"/>
    <property type="match status" value="1"/>
</dbReference>
<keyword evidence="5 9" id="KW-0479">Metal-binding</keyword>
<evidence type="ECO:0000256" key="8">
    <source>
        <dbReference type="ARBA" id="ARBA00023033"/>
    </source>
</evidence>
<dbReference type="GO" id="GO:0016705">
    <property type="term" value="F:oxidoreductase activity, acting on paired donors, with incorporation or reduction of molecular oxygen"/>
    <property type="evidence" value="ECO:0007669"/>
    <property type="project" value="InterPro"/>
</dbReference>
<organism evidence="10 11">
    <name type="scientific">Trametes coccinea (strain BRFM310)</name>
    <name type="common">Pycnoporus coccineus</name>
    <dbReference type="NCBI Taxonomy" id="1353009"/>
    <lineage>
        <taxon>Eukaryota</taxon>
        <taxon>Fungi</taxon>
        <taxon>Dikarya</taxon>
        <taxon>Basidiomycota</taxon>
        <taxon>Agaricomycotina</taxon>
        <taxon>Agaricomycetes</taxon>
        <taxon>Polyporales</taxon>
        <taxon>Polyporaceae</taxon>
        <taxon>Trametes</taxon>
    </lineage>
</organism>
<dbReference type="GO" id="GO:0005506">
    <property type="term" value="F:iron ion binding"/>
    <property type="evidence" value="ECO:0007669"/>
    <property type="project" value="InterPro"/>
</dbReference>
<evidence type="ECO:0000256" key="3">
    <source>
        <dbReference type="ARBA" id="ARBA00010617"/>
    </source>
</evidence>
<evidence type="ECO:0000313" key="11">
    <source>
        <dbReference type="Proteomes" id="UP000193067"/>
    </source>
</evidence>
<name>A0A1Y2IGX2_TRAC3</name>
<dbReference type="OrthoDB" id="1470350at2759"/>
<feature type="binding site" description="axial binding residue" evidence="9">
    <location>
        <position position="458"/>
    </location>
    <ligand>
        <name>heme</name>
        <dbReference type="ChEBI" id="CHEBI:30413"/>
    </ligand>
    <ligandPart>
        <name>Fe</name>
        <dbReference type="ChEBI" id="CHEBI:18248"/>
    </ligandPart>
</feature>
<dbReference type="InterPro" id="IPR036396">
    <property type="entry name" value="Cyt_P450_sf"/>
</dbReference>
<keyword evidence="11" id="KW-1185">Reference proteome</keyword>
<keyword evidence="4 9" id="KW-0349">Heme</keyword>
<evidence type="ECO:0000256" key="2">
    <source>
        <dbReference type="ARBA" id="ARBA00005179"/>
    </source>
</evidence>
<dbReference type="SUPFAM" id="SSF48264">
    <property type="entry name" value="Cytochrome P450"/>
    <property type="match status" value="1"/>
</dbReference>
<keyword evidence="7 9" id="KW-0408">Iron</keyword>
<dbReference type="Proteomes" id="UP000193067">
    <property type="component" value="Unassembled WGS sequence"/>
</dbReference>
<comment type="similarity">
    <text evidence="3">Belongs to the cytochrome P450 family.</text>
</comment>
<sequence length="520" mass="58768">MIVPLVIFIGINIAWELFKWVYTPRPPLDKLHGPPSPSWFTGHLLQLYDKQSWDFHRDLHMKYGPVSLLQGMFGKPMLCVYDPLAMHYIVLKEQHIFEEMEWFLNFAYDSLGPGIVATIGETHRKQRKLLNPVFSTKNLRRLTPVFYEVVNRLKDAIKAKVDAGAPDVDMAQYMGRAALELVGKATLGHSFDPLTEERHDPYAEAVKSFVPAMSDLSQYLQLYRILRPLVPGFLRRPLMDLLPSRRVKRFLNVIYPDDDKKAKDLITILLRANAGASEEDMLPEEELVSQLSILVFVATDTSSNALTLILERLAENPHVQDRLRAEILAAKGQSEGGQIPFDELMSLPYLEAVVRETLRVTAPAPLRLREARADTVLPLSKPIQGKDGSMLESIPVPKGTLVFVAVQASNVCEDLWGPDAREWRPERWLEPLPETVTEAKIPGIYSHLMTFWGGGRSCIGFKFSQLEIKTVLAELLSTFKFEKTDVSVVWNMAEVIHPTVGTDSLRPAYPMKVTLIDSSV</sequence>
<reference evidence="10 11" key="1">
    <citation type="journal article" date="2015" name="Biotechnol. Biofuels">
        <title>Enhanced degradation of softwood versus hardwood by the white-rot fungus Pycnoporus coccineus.</title>
        <authorList>
            <person name="Couturier M."/>
            <person name="Navarro D."/>
            <person name="Chevret D."/>
            <person name="Henrissat B."/>
            <person name="Piumi F."/>
            <person name="Ruiz-Duenas F.J."/>
            <person name="Martinez A.T."/>
            <person name="Grigoriev I.V."/>
            <person name="Riley R."/>
            <person name="Lipzen A."/>
            <person name="Berrin J.G."/>
            <person name="Master E.R."/>
            <person name="Rosso M.N."/>
        </authorList>
    </citation>
    <scope>NUCLEOTIDE SEQUENCE [LARGE SCALE GENOMIC DNA]</scope>
    <source>
        <strain evidence="10 11">BRFM310</strain>
    </source>
</reference>
<comment type="cofactor">
    <cofactor evidence="1 9">
        <name>heme</name>
        <dbReference type="ChEBI" id="CHEBI:30413"/>
    </cofactor>
</comment>
<evidence type="ECO:0000256" key="4">
    <source>
        <dbReference type="ARBA" id="ARBA00022617"/>
    </source>
</evidence>
<proteinExistence type="inferred from homology"/>
<keyword evidence="6" id="KW-0560">Oxidoreductase</keyword>
<evidence type="ECO:0000256" key="1">
    <source>
        <dbReference type="ARBA" id="ARBA00001971"/>
    </source>
</evidence>
<dbReference type="PANTHER" id="PTHR24305">
    <property type="entry name" value="CYTOCHROME P450"/>
    <property type="match status" value="1"/>
</dbReference>
<dbReference type="InterPro" id="IPR050121">
    <property type="entry name" value="Cytochrome_P450_monoxygenase"/>
</dbReference>
<dbReference type="PANTHER" id="PTHR24305:SF166">
    <property type="entry name" value="CYTOCHROME P450 12A4, MITOCHONDRIAL-RELATED"/>
    <property type="match status" value="1"/>
</dbReference>
<keyword evidence="8" id="KW-0503">Monooxygenase</keyword>
<evidence type="ECO:0000256" key="7">
    <source>
        <dbReference type="ARBA" id="ARBA00023004"/>
    </source>
</evidence>
<dbReference type="GO" id="GO:0004497">
    <property type="term" value="F:monooxygenase activity"/>
    <property type="evidence" value="ECO:0007669"/>
    <property type="project" value="UniProtKB-KW"/>
</dbReference>
<dbReference type="AlphaFoldDB" id="A0A1Y2IGX2"/>
<dbReference type="GO" id="GO:0020037">
    <property type="term" value="F:heme binding"/>
    <property type="evidence" value="ECO:0007669"/>
    <property type="project" value="InterPro"/>
</dbReference>
<gene>
    <name evidence="10" type="ORF">PYCCODRAFT_1437496</name>
</gene>
<dbReference type="Pfam" id="PF00067">
    <property type="entry name" value="p450"/>
    <property type="match status" value="1"/>
</dbReference>
<dbReference type="PRINTS" id="PR00465">
    <property type="entry name" value="EP450IV"/>
</dbReference>
<dbReference type="PRINTS" id="PR00385">
    <property type="entry name" value="P450"/>
</dbReference>
<evidence type="ECO:0000256" key="5">
    <source>
        <dbReference type="ARBA" id="ARBA00022723"/>
    </source>
</evidence>
<protein>
    <submittedName>
        <fullName evidence="10">Cytochrome P450</fullName>
    </submittedName>
</protein>
<dbReference type="InterPro" id="IPR001128">
    <property type="entry name" value="Cyt_P450"/>
</dbReference>
<evidence type="ECO:0000256" key="9">
    <source>
        <dbReference type="PIRSR" id="PIRSR602403-1"/>
    </source>
</evidence>